<keyword evidence="3" id="KW-1185">Reference proteome</keyword>
<feature type="region of interest" description="Disordered" evidence="1">
    <location>
        <begin position="1"/>
        <end position="57"/>
    </location>
</feature>
<dbReference type="AlphaFoldDB" id="A0A166MAX7"/>
<proteinExistence type="predicted"/>
<feature type="compositionally biased region" description="Polar residues" evidence="1">
    <location>
        <begin position="483"/>
        <end position="492"/>
    </location>
</feature>
<accession>A0A166MAX7</accession>
<dbReference type="EMBL" id="KV417530">
    <property type="protein sequence ID" value="KZP23811.1"/>
    <property type="molecule type" value="Genomic_DNA"/>
</dbReference>
<evidence type="ECO:0000313" key="3">
    <source>
        <dbReference type="Proteomes" id="UP000076532"/>
    </source>
</evidence>
<dbReference type="Proteomes" id="UP000076532">
    <property type="component" value="Unassembled WGS sequence"/>
</dbReference>
<protein>
    <submittedName>
        <fullName evidence="2">Uncharacterized protein</fullName>
    </submittedName>
</protein>
<evidence type="ECO:0000256" key="1">
    <source>
        <dbReference type="SAM" id="MobiDB-lite"/>
    </source>
</evidence>
<name>A0A166MAX7_9AGAM</name>
<feature type="compositionally biased region" description="Polar residues" evidence="1">
    <location>
        <begin position="144"/>
        <end position="164"/>
    </location>
</feature>
<feature type="compositionally biased region" description="Polar residues" evidence="1">
    <location>
        <begin position="196"/>
        <end position="216"/>
    </location>
</feature>
<gene>
    <name evidence="2" type="ORF">FIBSPDRAFT_446354</name>
</gene>
<dbReference type="STRING" id="436010.A0A166MAX7"/>
<feature type="region of interest" description="Disordered" evidence="1">
    <location>
        <begin position="468"/>
        <end position="496"/>
    </location>
</feature>
<feature type="region of interest" description="Disordered" evidence="1">
    <location>
        <begin position="140"/>
        <end position="171"/>
    </location>
</feature>
<sequence>MAGLVGGVHPAKLSVERHTRGSTPLNPIVVEDGVGRPLGRMHHPQPAPDPSKTVPPSNEEIIASLIREKNVYPVLESILKLIKGNKTSKSHDEPAAKRRRTNSGAEDAEQESTSNLEKERGKELIAQLVSLIKNAARQAAVRSYHQQPTQPRRAQPIQRWTSKPQAPEPKILGHYRPITATYGRPGAAVSEVLADQSNTTHSGSQTSLTTNLNMTSAPHIPSPLSIPPDQQPIPPFSPAPEPIAPAETSFDNFLSSFLAVPGLNDNSAGWSTDQSLSSSSLDIDQHTMNTWMSVFGSLSSEGSLSDATSQPPSEFDMDLMTSPPSDFSFHTGLTDFLPDHSMHDATIEAIPNPNPDFVIDPFLLNMPPPNPTTSLHPHNIGTLQSESSLGPNSAETSARGSLVPQSVAPEPAEDAAVQDPLAAADALMQFSSLAPSTSTTTHASSAHAPLAAPAIRQDIPRPTYQLFPQNVPTSAEQPLPSGPRTQQASQKAVTLRPMPTADKQSILTRAKERRRQLVGEIDRAKVELWETTIEQGVLAQLVKEKL</sequence>
<dbReference type="OrthoDB" id="3264780at2759"/>
<feature type="region of interest" description="Disordered" evidence="1">
    <location>
        <begin position="196"/>
        <end position="247"/>
    </location>
</feature>
<feature type="region of interest" description="Disordered" evidence="1">
    <location>
        <begin position="85"/>
        <end position="118"/>
    </location>
</feature>
<organism evidence="2 3">
    <name type="scientific">Athelia psychrophila</name>
    <dbReference type="NCBI Taxonomy" id="1759441"/>
    <lineage>
        <taxon>Eukaryota</taxon>
        <taxon>Fungi</taxon>
        <taxon>Dikarya</taxon>
        <taxon>Basidiomycota</taxon>
        <taxon>Agaricomycotina</taxon>
        <taxon>Agaricomycetes</taxon>
        <taxon>Agaricomycetidae</taxon>
        <taxon>Atheliales</taxon>
        <taxon>Atheliaceae</taxon>
        <taxon>Athelia</taxon>
    </lineage>
</organism>
<evidence type="ECO:0000313" key="2">
    <source>
        <dbReference type="EMBL" id="KZP23811.1"/>
    </source>
</evidence>
<reference evidence="2 3" key="1">
    <citation type="journal article" date="2016" name="Mol. Biol. Evol.">
        <title>Comparative Genomics of Early-Diverging Mushroom-Forming Fungi Provides Insights into the Origins of Lignocellulose Decay Capabilities.</title>
        <authorList>
            <person name="Nagy L.G."/>
            <person name="Riley R."/>
            <person name="Tritt A."/>
            <person name="Adam C."/>
            <person name="Daum C."/>
            <person name="Floudas D."/>
            <person name="Sun H."/>
            <person name="Yadav J.S."/>
            <person name="Pangilinan J."/>
            <person name="Larsson K.H."/>
            <person name="Matsuura K."/>
            <person name="Barry K."/>
            <person name="Labutti K."/>
            <person name="Kuo R."/>
            <person name="Ohm R.A."/>
            <person name="Bhattacharya S.S."/>
            <person name="Shirouzu T."/>
            <person name="Yoshinaga Y."/>
            <person name="Martin F.M."/>
            <person name="Grigoriev I.V."/>
            <person name="Hibbett D.S."/>
        </authorList>
    </citation>
    <scope>NUCLEOTIDE SEQUENCE [LARGE SCALE GENOMIC DNA]</scope>
    <source>
        <strain evidence="2 3">CBS 109695</strain>
    </source>
</reference>
<feature type="region of interest" description="Disordered" evidence="1">
    <location>
        <begin position="368"/>
        <end position="416"/>
    </location>
</feature>
<feature type="compositionally biased region" description="Pro residues" evidence="1">
    <location>
        <begin position="220"/>
        <end position="243"/>
    </location>
</feature>
<feature type="compositionally biased region" description="Polar residues" evidence="1">
    <location>
        <begin position="372"/>
        <end position="399"/>
    </location>
</feature>